<gene>
    <name evidence="3" type="ORF">DM860_005919</name>
</gene>
<feature type="compositionally biased region" description="Basic and acidic residues" evidence="1">
    <location>
        <begin position="463"/>
        <end position="479"/>
    </location>
</feature>
<dbReference type="InterPro" id="IPR044681">
    <property type="entry name" value="PICBP-like"/>
</dbReference>
<feature type="compositionally biased region" description="Polar residues" evidence="1">
    <location>
        <begin position="340"/>
        <end position="349"/>
    </location>
</feature>
<evidence type="ECO:0000313" key="3">
    <source>
        <dbReference type="EMBL" id="RAL48495.1"/>
    </source>
</evidence>
<keyword evidence="4" id="KW-1185">Reference proteome</keyword>
<dbReference type="Pfam" id="PF07839">
    <property type="entry name" value="CaM_binding"/>
    <property type="match status" value="2"/>
</dbReference>
<dbReference type="PANTHER" id="PTHR33923:SF3">
    <property type="entry name" value="CALMODULIN BINDING PROTEIN PICBP"/>
    <property type="match status" value="1"/>
</dbReference>
<comment type="caution">
    <text evidence="3">The sequence shown here is derived from an EMBL/GenBank/DDBJ whole genome shotgun (WGS) entry which is preliminary data.</text>
</comment>
<evidence type="ECO:0000259" key="2">
    <source>
        <dbReference type="SMART" id="SM01054"/>
    </source>
</evidence>
<name>A0A328DS35_9ASTE</name>
<dbReference type="EMBL" id="NQVE01000098">
    <property type="protein sequence ID" value="RAL48495.1"/>
    <property type="molecule type" value="Genomic_DNA"/>
</dbReference>
<feature type="region of interest" description="Disordered" evidence="1">
    <location>
        <begin position="585"/>
        <end position="625"/>
    </location>
</feature>
<feature type="compositionally biased region" description="Polar residues" evidence="1">
    <location>
        <begin position="189"/>
        <end position="210"/>
    </location>
</feature>
<feature type="compositionally biased region" description="Basic and acidic residues" evidence="1">
    <location>
        <begin position="795"/>
        <end position="807"/>
    </location>
</feature>
<feature type="compositionally biased region" description="Basic residues" evidence="1">
    <location>
        <begin position="152"/>
        <end position="162"/>
    </location>
</feature>
<dbReference type="PANTHER" id="PTHR33923">
    <property type="entry name" value="CALMODULIN-BINDING PROTEIN-RELATED"/>
    <property type="match status" value="1"/>
</dbReference>
<evidence type="ECO:0000256" key="1">
    <source>
        <dbReference type="SAM" id="MobiDB-lite"/>
    </source>
</evidence>
<feature type="compositionally biased region" description="Low complexity" evidence="1">
    <location>
        <begin position="39"/>
        <end position="50"/>
    </location>
</feature>
<feature type="compositionally biased region" description="Basic residues" evidence="1">
    <location>
        <begin position="237"/>
        <end position="248"/>
    </location>
</feature>
<feature type="region of interest" description="Disordered" evidence="1">
    <location>
        <begin position="298"/>
        <end position="354"/>
    </location>
</feature>
<evidence type="ECO:0000313" key="4">
    <source>
        <dbReference type="Proteomes" id="UP000249390"/>
    </source>
</evidence>
<feature type="region of interest" description="Disordered" evidence="1">
    <location>
        <begin position="1"/>
        <end position="101"/>
    </location>
</feature>
<dbReference type="AlphaFoldDB" id="A0A328DS35"/>
<sequence length="926" mass="104174">MINSEHRRRMAGESSSLTEREEFKKKGKLQGSVIRRFGSNKPSSSSSASSKPKRSSRFCCVYIDPSSSSGSSTPEKQSPVAQLQMPDFITMASPSSPCHDNKTAYYVQSVSLDQGEKILGEETNPADSSDSRSVKEEDEIKKVENFGSSGSFRRKGRSRNMKQAKPLSDEDSATGSESSATDDIEGKKGTSQASLNSFSESTSFGVSGHSQEILGPSDRKSLETLMRTSSLRDSFKSKRKRSFRYSRRVPKVKIADKATCSSTMRNSKFPENTTLKPGKSDSDVLQAYKVCSYHHCSLHGHSQDSSTPSKRHDARRKSIKLKKNIKQVKETKIDGDLDSESSNKTVNQPDTKKEKRMSMWNLIRRNMSSALAAESKNQSAPPEGSGLKADSLEEEMPTLDQGVKVLAVKLVREAIEKILLPEVSDFAPDQEILGKNHSEVEHNAPSGSEEMNTMIASSSEGQNTERTKEEVPNESDTRAPKHWSNLKKWILLQRFTKELERVRKLNTKKPRNVQVELDFEAEKVHLRHQTVEEKKRHEEWMIDYALQQAMSQLAPNQKRKVELLVKAFETMVPPQGDQQFQFTFPRHERKGKNHPLIKTETDMKSATESEQQSDKLNGGYLQDDGTANAQTETMVPPQGDKHFQFTSLKLENKGDDHPLIKSERDMKVATESGQLPDGLHGGYPKDVGTGNEQLGNRNYIKMWHMVSQHVLSGIASNTKSLLLDEADNDSEESIITAEKGDLDSRSFNRDDAIKLVKEAVNEILTTQIQDDSLDTGPDHTILNLGEKCLEECKLGTHGKDPRNDNLTENKGMGEPSLGKEQEEDNPELHKPNKWIKLRKLLVLKRSIMALQNARKIKLQKPQNLPMVPNPEPEKHDLRHRMMDERKKAHQWMLDYAVQHIVTKLTPARKKRVAMLVEAFEAVVPLP</sequence>
<feature type="domain" description="Calmodulin-binding" evidence="2">
    <location>
        <begin position="808"/>
        <end position="924"/>
    </location>
</feature>
<proteinExistence type="predicted"/>
<dbReference type="InterPro" id="IPR012417">
    <property type="entry name" value="CaM-bd_dom_pln"/>
</dbReference>
<dbReference type="GO" id="GO:0005516">
    <property type="term" value="F:calmodulin binding"/>
    <property type="evidence" value="ECO:0007669"/>
    <property type="project" value="InterPro"/>
</dbReference>
<organism evidence="3 4">
    <name type="scientific">Cuscuta australis</name>
    <dbReference type="NCBI Taxonomy" id="267555"/>
    <lineage>
        <taxon>Eukaryota</taxon>
        <taxon>Viridiplantae</taxon>
        <taxon>Streptophyta</taxon>
        <taxon>Embryophyta</taxon>
        <taxon>Tracheophyta</taxon>
        <taxon>Spermatophyta</taxon>
        <taxon>Magnoliopsida</taxon>
        <taxon>eudicotyledons</taxon>
        <taxon>Gunneridae</taxon>
        <taxon>Pentapetalae</taxon>
        <taxon>asterids</taxon>
        <taxon>lamiids</taxon>
        <taxon>Solanales</taxon>
        <taxon>Convolvulaceae</taxon>
        <taxon>Cuscuteae</taxon>
        <taxon>Cuscuta</taxon>
        <taxon>Cuscuta subgen. Grammica</taxon>
        <taxon>Cuscuta sect. Cleistogrammica</taxon>
    </lineage>
</organism>
<feature type="compositionally biased region" description="Basic and acidic residues" evidence="1">
    <location>
        <begin position="597"/>
        <end position="607"/>
    </location>
</feature>
<feature type="domain" description="Calmodulin-binding" evidence="2">
    <location>
        <begin position="459"/>
        <end position="573"/>
    </location>
</feature>
<feature type="region of interest" description="Disordered" evidence="1">
    <location>
        <begin position="456"/>
        <end position="479"/>
    </location>
</feature>
<feature type="region of interest" description="Disordered" evidence="1">
    <location>
        <begin position="795"/>
        <end position="830"/>
    </location>
</feature>
<feature type="compositionally biased region" description="Basic and acidic residues" evidence="1">
    <location>
        <begin position="129"/>
        <end position="144"/>
    </location>
</feature>
<accession>A0A328DS35</accession>
<feature type="compositionally biased region" description="Basic residues" evidence="1">
    <location>
        <begin position="312"/>
        <end position="326"/>
    </location>
</feature>
<dbReference type="SMART" id="SM01054">
    <property type="entry name" value="CaM_binding"/>
    <property type="match status" value="2"/>
</dbReference>
<protein>
    <recommendedName>
        <fullName evidence="2">Calmodulin-binding domain-containing protein</fullName>
    </recommendedName>
</protein>
<reference evidence="3 4" key="1">
    <citation type="submission" date="2018-06" db="EMBL/GenBank/DDBJ databases">
        <title>The Genome of Cuscuta australis (Dodder) Provides Insight into the Evolution of Plant Parasitism.</title>
        <authorList>
            <person name="Liu H."/>
        </authorList>
    </citation>
    <scope>NUCLEOTIDE SEQUENCE [LARGE SCALE GENOMIC DNA]</scope>
    <source>
        <strain evidence="4">cv. Yunnan</strain>
        <tissue evidence="3">Vines</tissue>
    </source>
</reference>
<feature type="region of interest" description="Disordered" evidence="1">
    <location>
        <begin position="116"/>
        <end position="248"/>
    </location>
</feature>
<dbReference type="Proteomes" id="UP000249390">
    <property type="component" value="Unassembled WGS sequence"/>
</dbReference>